<feature type="signal peptide" evidence="10">
    <location>
        <begin position="1"/>
        <end position="23"/>
    </location>
</feature>
<dbReference type="Gene3D" id="2.160.20.10">
    <property type="entry name" value="Single-stranded right-handed beta-helix, Pectin lyase-like"/>
    <property type="match status" value="1"/>
</dbReference>
<dbReference type="PANTHER" id="PTHR31375">
    <property type="match status" value="1"/>
</dbReference>
<evidence type="ECO:0000313" key="11">
    <source>
        <dbReference type="EMBL" id="CAA2933682.1"/>
    </source>
</evidence>
<dbReference type="EMBL" id="CACTIH010000005">
    <property type="protein sequence ID" value="CAA2933682.1"/>
    <property type="molecule type" value="Genomic_DNA"/>
</dbReference>
<dbReference type="OrthoDB" id="187139at2759"/>
<evidence type="ECO:0000256" key="2">
    <source>
        <dbReference type="ARBA" id="ARBA00008834"/>
    </source>
</evidence>
<protein>
    <submittedName>
        <fullName evidence="11">Polygalacturonase-like</fullName>
    </submittedName>
</protein>
<proteinExistence type="inferred from homology"/>
<keyword evidence="10" id="KW-0732">Signal</keyword>
<dbReference type="InterPro" id="IPR006626">
    <property type="entry name" value="PbH1"/>
</dbReference>
<evidence type="ECO:0000256" key="4">
    <source>
        <dbReference type="ARBA" id="ARBA00022525"/>
    </source>
</evidence>
<comment type="similarity">
    <text evidence="2 9">Belongs to the glycosyl hydrolase 28 family.</text>
</comment>
<evidence type="ECO:0000256" key="8">
    <source>
        <dbReference type="PROSITE-ProRule" id="PRU10052"/>
    </source>
</evidence>
<evidence type="ECO:0000256" key="7">
    <source>
        <dbReference type="ARBA" id="ARBA00023316"/>
    </source>
</evidence>
<name>A0A8S0PCF3_OLEEU</name>
<dbReference type="FunFam" id="2.160.20.10:FF:000004">
    <property type="entry name" value="Pectin lyase-like superfamily protein"/>
    <property type="match status" value="1"/>
</dbReference>
<evidence type="ECO:0000256" key="10">
    <source>
        <dbReference type="SAM" id="SignalP"/>
    </source>
</evidence>
<keyword evidence="7" id="KW-0961">Cell wall biogenesis/degradation</keyword>
<reference evidence="11 12" key="1">
    <citation type="submission" date="2019-12" db="EMBL/GenBank/DDBJ databases">
        <authorList>
            <person name="Alioto T."/>
            <person name="Alioto T."/>
            <person name="Gomez Garrido J."/>
        </authorList>
    </citation>
    <scope>NUCLEOTIDE SEQUENCE [LARGE SCALE GENOMIC DNA]</scope>
</reference>
<dbReference type="InterPro" id="IPR011050">
    <property type="entry name" value="Pectin_lyase_fold/virulence"/>
</dbReference>
<dbReference type="AlphaFoldDB" id="A0A8S0PCF3"/>
<dbReference type="SMART" id="SM00710">
    <property type="entry name" value="PbH1"/>
    <property type="match status" value="4"/>
</dbReference>
<dbReference type="InterPro" id="IPR012334">
    <property type="entry name" value="Pectin_lyas_fold"/>
</dbReference>
<evidence type="ECO:0000313" key="12">
    <source>
        <dbReference type="Proteomes" id="UP000594638"/>
    </source>
</evidence>
<dbReference type="PROSITE" id="PS51257">
    <property type="entry name" value="PROKAR_LIPOPROTEIN"/>
    <property type="match status" value="1"/>
</dbReference>
<dbReference type="GO" id="GO:0005975">
    <property type="term" value="P:carbohydrate metabolic process"/>
    <property type="evidence" value="ECO:0007669"/>
    <property type="project" value="InterPro"/>
</dbReference>
<evidence type="ECO:0000256" key="3">
    <source>
        <dbReference type="ARBA" id="ARBA00022512"/>
    </source>
</evidence>
<sequence>MDKITLSCTFFLSIVFFSCITEAVTYNVIDFGAKPDGETDATYAFLKAWASACNSGSGSGSGSDSNLGLTIYIPKGTYMINAAKFRGPCKDQIDVRIDGTLVAEPPVDYSDDAGNSGYWILFINVDRLRVIGGTLDGKGTNFWECKSSGQNCPTRARSITFNWANDIVIDGLTSINSQLMHLVINSCSNVKVQNVKIIAPALSPNTDGIHVQSSTRVTITESNIQTGDDCISIGPGTTNLWMDSIHCGPGHGVSIGSLGRNFNEAGVENVTLRNSVFNGSDNGLRIKTWARPSNGFVRNIHYQNITMNNVGNPIIIDQNYCPNNQSCPAQSSGIEIEKVWYENIQGTSTTEVAMIFDCSPSNPCRGIKLQDVKLTYMNRTKALSVCNNIGDDAILPDTCL</sequence>
<dbReference type="GO" id="GO:0004650">
    <property type="term" value="F:polygalacturonase activity"/>
    <property type="evidence" value="ECO:0007669"/>
    <property type="project" value="InterPro"/>
</dbReference>
<dbReference type="SUPFAM" id="SSF51126">
    <property type="entry name" value="Pectin lyase-like"/>
    <property type="match status" value="1"/>
</dbReference>
<accession>A0A8S0PCF3</accession>
<dbReference type="InterPro" id="IPR000743">
    <property type="entry name" value="Glyco_hydro_28"/>
</dbReference>
<keyword evidence="6 9" id="KW-0326">Glycosidase</keyword>
<gene>
    <name evidence="11" type="ORF">OLEA9_A032999</name>
</gene>
<dbReference type="Pfam" id="PF00295">
    <property type="entry name" value="Glyco_hydro_28"/>
    <property type="match status" value="1"/>
</dbReference>
<dbReference type="PROSITE" id="PS00502">
    <property type="entry name" value="POLYGALACTURONASE"/>
    <property type="match status" value="1"/>
</dbReference>
<dbReference type="GO" id="GO:0071555">
    <property type="term" value="P:cell wall organization"/>
    <property type="evidence" value="ECO:0007669"/>
    <property type="project" value="UniProtKB-KW"/>
</dbReference>
<comment type="caution">
    <text evidence="11">The sequence shown here is derived from an EMBL/GenBank/DDBJ whole genome shotgun (WGS) entry which is preliminary data.</text>
</comment>
<organism evidence="11 12">
    <name type="scientific">Olea europaea subsp. europaea</name>
    <dbReference type="NCBI Taxonomy" id="158383"/>
    <lineage>
        <taxon>Eukaryota</taxon>
        <taxon>Viridiplantae</taxon>
        <taxon>Streptophyta</taxon>
        <taxon>Embryophyta</taxon>
        <taxon>Tracheophyta</taxon>
        <taxon>Spermatophyta</taxon>
        <taxon>Magnoliopsida</taxon>
        <taxon>eudicotyledons</taxon>
        <taxon>Gunneridae</taxon>
        <taxon>Pentapetalae</taxon>
        <taxon>asterids</taxon>
        <taxon>lamiids</taxon>
        <taxon>Lamiales</taxon>
        <taxon>Oleaceae</taxon>
        <taxon>Oleeae</taxon>
        <taxon>Olea</taxon>
    </lineage>
</organism>
<feature type="active site" evidence="8">
    <location>
        <position position="251"/>
    </location>
</feature>
<keyword evidence="12" id="KW-1185">Reference proteome</keyword>
<dbReference type="Proteomes" id="UP000594638">
    <property type="component" value="Unassembled WGS sequence"/>
</dbReference>
<keyword evidence="3" id="KW-0134">Cell wall</keyword>
<evidence type="ECO:0000256" key="9">
    <source>
        <dbReference type="RuleBase" id="RU361169"/>
    </source>
</evidence>
<evidence type="ECO:0000256" key="1">
    <source>
        <dbReference type="ARBA" id="ARBA00004191"/>
    </source>
</evidence>
<evidence type="ECO:0000256" key="5">
    <source>
        <dbReference type="ARBA" id="ARBA00022801"/>
    </source>
</evidence>
<keyword evidence="5 9" id="KW-0378">Hydrolase</keyword>
<comment type="subcellular location">
    <subcellularLocation>
        <location evidence="1">Secreted</location>
        <location evidence="1">Cell wall</location>
    </subcellularLocation>
</comment>
<evidence type="ECO:0000256" key="6">
    <source>
        <dbReference type="ARBA" id="ARBA00023295"/>
    </source>
</evidence>
<feature type="chain" id="PRO_5035775660" evidence="10">
    <location>
        <begin position="24"/>
        <end position="400"/>
    </location>
</feature>
<keyword evidence="4" id="KW-0964">Secreted</keyword>
<dbReference type="Gramene" id="OE9A032999T1">
    <property type="protein sequence ID" value="OE9A032999C1"/>
    <property type="gene ID" value="OE9A032999"/>
</dbReference>